<evidence type="ECO:0000256" key="2">
    <source>
        <dbReference type="ARBA" id="ARBA00022980"/>
    </source>
</evidence>
<dbReference type="GO" id="GO:1990904">
    <property type="term" value="C:ribonucleoprotein complex"/>
    <property type="evidence" value="ECO:0007669"/>
    <property type="project" value="UniProtKB-KW"/>
</dbReference>
<dbReference type="EMBL" id="JACMSC010000001">
    <property type="protein sequence ID" value="KAG6538750.1"/>
    <property type="molecule type" value="Genomic_DNA"/>
</dbReference>
<sequence length="105" mass="10936">MAEKIFANCPSSTSIASIVPKKEKISAMLVPIDIRPETLAFKGISAAEADDAMPPKLDLSQVMDVFVCVASGKVGATSSLASKICPLGLSPKVVGEDIVKETTND</sequence>
<accession>A0A8J5IE10</accession>
<evidence type="ECO:0000313" key="4">
    <source>
        <dbReference type="EMBL" id="KAG6538750.1"/>
    </source>
</evidence>
<dbReference type="InterPro" id="IPR036796">
    <property type="entry name" value="Ribosomal_uL11_N_sf"/>
</dbReference>
<evidence type="ECO:0000256" key="1">
    <source>
        <dbReference type="ARBA" id="ARBA00010537"/>
    </source>
</evidence>
<dbReference type="AlphaFoldDB" id="A0A8J5IE10"/>
<keyword evidence="3" id="KW-0687">Ribonucleoprotein</keyword>
<gene>
    <name evidence="4" type="ORF">ZIOFF_003878</name>
</gene>
<comment type="caution">
    <text evidence="4">The sequence shown here is derived from an EMBL/GenBank/DDBJ whole genome shotgun (WGS) entry which is preliminary data.</text>
</comment>
<protein>
    <submittedName>
        <fullName evidence="4">Uncharacterized protein</fullName>
    </submittedName>
</protein>
<evidence type="ECO:0000313" key="5">
    <source>
        <dbReference type="Proteomes" id="UP000734854"/>
    </source>
</evidence>
<keyword evidence="5" id="KW-1185">Reference proteome</keyword>
<proteinExistence type="inferred from homology"/>
<dbReference type="Gene3D" id="3.30.1550.10">
    <property type="entry name" value="Ribosomal protein L11/L12, N-terminal domain"/>
    <property type="match status" value="1"/>
</dbReference>
<comment type="similarity">
    <text evidence="1">Belongs to the universal ribosomal protein uL11 family.</text>
</comment>
<name>A0A8J5IE10_ZINOF</name>
<reference evidence="4 5" key="1">
    <citation type="submission" date="2020-08" db="EMBL/GenBank/DDBJ databases">
        <title>Plant Genome Project.</title>
        <authorList>
            <person name="Zhang R.-G."/>
        </authorList>
    </citation>
    <scope>NUCLEOTIDE SEQUENCE [LARGE SCALE GENOMIC DNA]</scope>
    <source>
        <tissue evidence="4">Rhizome</tissue>
    </source>
</reference>
<organism evidence="4 5">
    <name type="scientific">Zingiber officinale</name>
    <name type="common">Ginger</name>
    <name type="synonym">Amomum zingiber</name>
    <dbReference type="NCBI Taxonomy" id="94328"/>
    <lineage>
        <taxon>Eukaryota</taxon>
        <taxon>Viridiplantae</taxon>
        <taxon>Streptophyta</taxon>
        <taxon>Embryophyta</taxon>
        <taxon>Tracheophyta</taxon>
        <taxon>Spermatophyta</taxon>
        <taxon>Magnoliopsida</taxon>
        <taxon>Liliopsida</taxon>
        <taxon>Zingiberales</taxon>
        <taxon>Zingiberaceae</taxon>
        <taxon>Zingiber</taxon>
    </lineage>
</organism>
<dbReference type="Proteomes" id="UP000734854">
    <property type="component" value="Unassembled WGS sequence"/>
</dbReference>
<evidence type="ECO:0000256" key="3">
    <source>
        <dbReference type="ARBA" id="ARBA00023274"/>
    </source>
</evidence>
<dbReference type="SUPFAM" id="SSF54747">
    <property type="entry name" value="Ribosomal L11/L12e N-terminal domain"/>
    <property type="match status" value="1"/>
</dbReference>
<keyword evidence="2" id="KW-0689">Ribosomal protein</keyword>
<dbReference type="GO" id="GO:0005840">
    <property type="term" value="C:ribosome"/>
    <property type="evidence" value="ECO:0007669"/>
    <property type="project" value="UniProtKB-KW"/>
</dbReference>